<sequence length="87" mass="9982">MKSGIEAERNRTQWAPSTEESPPGRGAVLARRLREPMANIQNHGEDHRHVQPSARSYRSQQQGLDRSPFHWRPGRVEGVTVFPRNEV</sequence>
<protein>
    <submittedName>
        <fullName evidence="2">Uncharacterized protein</fullName>
    </submittedName>
</protein>
<feature type="region of interest" description="Disordered" evidence="1">
    <location>
        <begin position="40"/>
        <end position="71"/>
    </location>
</feature>
<organism evidence="2 3">
    <name type="scientific">Liparis tanakae</name>
    <name type="common">Tanaka's snailfish</name>
    <dbReference type="NCBI Taxonomy" id="230148"/>
    <lineage>
        <taxon>Eukaryota</taxon>
        <taxon>Metazoa</taxon>
        <taxon>Chordata</taxon>
        <taxon>Craniata</taxon>
        <taxon>Vertebrata</taxon>
        <taxon>Euteleostomi</taxon>
        <taxon>Actinopterygii</taxon>
        <taxon>Neopterygii</taxon>
        <taxon>Teleostei</taxon>
        <taxon>Neoteleostei</taxon>
        <taxon>Acanthomorphata</taxon>
        <taxon>Eupercaria</taxon>
        <taxon>Perciformes</taxon>
        <taxon>Cottioidei</taxon>
        <taxon>Cottales</taxon>
        <taxon>Liparidae</taxon>
        <taxon>Liparis</taxon>
    </lineage>
</organism>
<evidence type="ECO:0000256" key="1">
    <source>
        <dbReference type="SAM" id="MobiDB-lite"/>
    </source>
</evidence>
<evidence type="ECO:0000313" key="2">
    <source>
        <dbReference type="EMBL" id="TNN51712.1"/>
    </source>
</evidence>
<keyword evidence="3" id="KW-1185">Reference proteome</keyword>
<feature type="compositionally biased region" description="Polar residues" evidence="1">
    <location>
        <begin position="53"/>
        <end position="64"/>
    </location>
</feature>
<feature type="compositionally biased region" description="Basic and acidic residues" evidence="1">
    <location>
        <begin position="1"/>
        <end position="11"/>
    </location>
</feature>
<proteinExistence type="predicted"/>
<dbReference type="EMBL" id="SRLO01000572">
    <property type="protein sequence ID" value="TNN51712.1"/>
    <property type="molecule type" value="Genomic_DNA"/>
</dbReference>
<dbReference type="AlphaFoldDB" id="A0A4Z2GGC2"/>
<comment type="caution">
    <text evidence="2">The sequence shown here is derived from an EMBL/GenBank/DDBJ whole genome shotgun (WGS) entry which is preliminary data.</text>
</comment>
<accession>A0A4Z2GGC2</accession>
<dbReference type="Proteomes" id="UP000314294">
    <property type="component" value="Unassembled WGS sequence"/>
</dbReference>
<gene>
    <name evidence="2" type="ORF">EYF80_038062</name>
</gene>
<name>A0A4Z2GGC2_9TELE</name>
<feature type="region of interest" description="Disordered" evidence="1">
    <location>
        <begin position="1"/>
        <end position="25"/>
    </location>
</feature>
<evidence type="ECO:0000313" key="3">
    <source>
        <dbReference type="Proteomes" id="UP000314294"/>
    </source>
</evidence>
<reference evidence="2 3" key="1">
    <citation type="submission" date="2019-03" db="EMBL/GenBank/DDBJ databases">
        <title>First draft genome of Liparis tanakae, snailfish: a comprehensive survey of snailfish specific genes.</title>
        <authorList>
            <person name="Kim W."/>
            <person name="Song I."/>
            <person name="Jeong J.-H."/>
            <person name="Kim D."/>
            <person name="Kim S."/>
            <person name="Ryu S."/>
            <person name="Song J.Y."/>
            <person name="Lee S.K."/>
        </authorList>
    </citation>
    <scope>NUCLEOTIDE SEQUENCE [LARGE SCALE GENOMIC DNA]</scope>
    <source>
        <tissue evidence="2">Muscle</tissue>
    </source>
</reference>